<dbReference type="PANTHER" id="PTHR35531:SF1">
    <property type="entry name" value="INNER MEMBRANE PROTEIN YBCI-RELATED"/>
    <property type="match status" value="1"/>
</dbReference>
<feature type="transmembrane region" description="Helical" evidence="1">
    <location>
        <begin position="100"/>
        <end position="119"/>
    </location>
</feature>
<feature type="transmembrane region" description="Helical" evidence="1">
    <location>
        <begin position="71"/>
        <end position="93"/>
    </location>
</feature>
<feature type="transmembrane region" description="Helical" evidence="1">
    <location>
        <begin position="152"/>
        <end position="170"/>
    </location>
</feature>
<comment type="caution">
    <text evidence="2">The sequence shown here is derived from an EMBL/GenBank/DDBJ whole genome shotgun (WGS) entry which is preliminary data.</text>
</comment>
<keyword evidence="3" id="KW-1185">Reference proteome</keyword>
<dbReference type="RefSeq" id="WP_250605018.1">
    <property type="nucleotide sequence ID" value="NZ_JAMOKX010000008.1"/>
</dbReference>
<organism evidence="2 3">
    <name type="scientific">Helicobacter colisuis</name>
    <dbReference type="NCBI Taxonomy" id="2949739"/>
    <lineage>
        <taxon>Bacteria</taxon>
        <taxon>Pseudomonadati</taxon>
        <taxon>Campylobacterota</taxon>
        <taxon>Epsilonproteobacteria</taxon>
        <taxon>Campylobacterales</taxon>
        <taxon>Helicobacteraceae</taxon>
        <taxon>Helicobacter</taxon>
    </lineage>
</organism>
<accession>A0ABT0TWY8</accession>
<gene>
    <name evidence="2" type="ORF">NCR95_08040</name>
</gene>
<dbReference type="EMBL" id="JAMOKX010000008">
    <property type="protein sequence ID" value="MCL9820108.1"/>
    <property type="molecule type" value="Genomic_DNA"/>
</dbReference>
<dbReference type="GO" id="GO:0016787">
    <property type="term" value="F:hydrolase activity"/>
    <property type="evidence" value="ECO:0007669"/>
    <property type="project" value="UniProtKB-KW"/>
</dbReference>
<evidence type="ECO:0000313" key="2">
    <source>
        <dbReference type="EMBL" id="MCL9820108.1"/>
    </source>
</evidence>
<dbReference type="Pfam" id="PF04307">
    <property type="entry name" value="YdjM"/>
    <property type="match status" value="1"/>
</dbReference>
<evidence type="ECO:0000256" key="1">
    <source>
        <dbReference type="SAM" id="Phobius"/>
    </source>
</evidence>
<reference evidence="2" key="1">
    <citation type="submission" date="2022-06" db="EMBL/GenBank/DDBJ databases">
        <title>Helicobacter colisuis sp. nov.</title>
        <authorList>
            <person name="Papic B."/>
            <person name="Gruntar I."/>
        </authorList>
    </citation>
    <scope>NUCLEOTIDE SEQUENCE</scope>
    <source>
        <strain evidence="2">11154-15</strain>
    </source>
</reference>
<keyword evidence="2" id="KW-0378">Hydrolase</keyword>
<keyword evidence="1" id="KW-1133">Transmembrane helix</keyword>
<proteinExistence type="predicted"/>
<dbReference type="PROSITE" id="PS51257">
    <property type="entry name" value="PROKAR_LIPOPROTEIN"/>
    <property type="match status" value="1"/>
</dbReference>
<dbReference type="PANTHER" id="PTHR35531">
    <property type="entry name" value="INNER MEMBRANE PROTEIN YBCI-RELATED"/>
    <property type="match status" value="1"/>
</dbReference>
<dbReference type="Proteomes" id="UP001057522">
    <property type="component" value="Unassembled WGS sequence"/>
</dbReference>
<feature type="transmembrane region" description="Helical" evidence="1">
    <location>
        <begin position="6"/>
        <end position="24"/>
    </location>
</feature>
<keyword evidence="1" id="KW-0812">Transmembrane</keyword>
<protein>
    <submittedName>
        <fullName evidence="2">Metal-dependent hydrolase</fullName>
    </submittedName>
</protein>
<sequence>MLGKTHLAFGLGVASCGIYAINFLGKPQLLSSQDLILFYSAISIGALLPDIDEPQSLIGRKTLGISNLIKFFFGHRGFTHSLLFVVLLAIALGALIYFKILSLILAIGLVLGCILHLIGDMMTPSGVPLLIPFSLKNYHILPRVLRFKTGGIFDYLIGLISAGAFIYCNTKPLQKYFLI</sequence>
<evidence type="ECO:0000313" key="3">
    <source>
        <dbReference type="Proteomes" id="UP001057522"/>
    </source>
</evidence>
<name>A0ABT0TWY8_9HELI</name>
<keyword evidence="1" id="KW-0472">Membrane</keyword>
<dbReference type="InterPro" id="IPR007404">
    <property type="entry name" value="YdjM-like"/>
</dbReference>